<dbReference type="PANTHER" id="PTHR30204">
    <property type="entry name" value="REDOX-CYCLING DRUG-SENSING TRANSCRIPTIONAL ACTIVATOR SOXR"/>
    <property type="match status" value="1"/>
</dbReference>
<dbReference type="InterPro" id="IPR009061">
    <property type="entry name" value="DNA-bd_dom_put_sf"/>
</dbReference>
<dbReference type="GO" id="GO:0003677">
    <property type="term" value="F:DNA binding"/>
    <property type="evidence" value="ECO:0007669"/>
    <property type="project" value="UniProtKB-KW"/>
</dbReference>
<dbReference type="InterPro" id="IPR000551">
    <property type="entry name" value="MerR-type_HTH_dom"/>
</dbReference>
<protein>
    <submittedName>
        <fullName evidence="3">MerR family transcriptional regulator</fullName>
    </submittedName>
</protein>
<dbReference type="SUPFAM" id="SSF46955">
    <property type="entry name" value="Putative DNA-binding domain"/>
    <property type="match status" value="1"/>
</dbReference>
<name>A0A511V205_9BACL</name>
<comment type="caution">
    <text evidence="3">The sequence shown here is derived from an EMBL/GenBank/DDBJ whole genome shotgun (WGS) entry which is preliminary data.</text>
</comment>
<feature type="domain" description="HTH merR-type" evidence="2">
    <location>
        <begin position="1"/>
        <end position="57"/>
    </location>
</feature>
<dbReference type="Proteomes" id="UP000321157">
    <property type="component" value="Unassembled WGS sequence"/>
</dbReference>
<evidence type="ECO:0000313" key="3">
    <source>
        <dbReference type="EMBL" id="GEN32937.1"/>
    </source>
</evidence>
<dbReference type="EMBL" id="BJXX01000016">
    <property type="protein sequence ID" value="GEN32937.1"/>
    <property type="molecule type" value="Genomic_DNA"/>
</dbReference>
<dbReference type="GO" id="GO:0003700">
    <property type="term" value="F:DNA-binding transcription factor activity"/>
    <property type="evidence" value="ECO:0007669"/>
    <property type="project" value="InterPro"/>
</dbReference>
<evidence type="ECO:0000259" key="2">
    <source>
        <dbReference type="PROSITE" id="PS50937"/>
    </source>
</evidence>
<keyword evidence="1" id="KW-0238">DNA-binding</keyword>
<accession>A0A511V205</accession>
<sequence length="124" mass="14630">MSKRTVDYYTQLELLKPTRTDSGYRYYTEESLERLRLIELYKKERLSLYEIKQRLSVFDELQVPLQDVSRRIDAAEEKIQEAKEILLELQPVLTTLNEQQCNVLLRKLSVQGVSLSHLITLLLS</sequence>
<dbReference type="AlphaFoldDB" id="A0A511V205"/>
<proteinExistence type="predicted"/>
<dbReference type="InterPro" id="IPR047057">
    <property type="entry name" value="MerR_fam"/>
</dbReference>
<dbReference type="PROSITE" id="PS50937">
    <property type="entry name" value="HTH_MERR_2"/>
    <property type="match status" value="1"/>
</dbReference>
<dbReference type="SMART" id="SM00422">
    <property type="entry name" value="HTH_MERR"/>
    <property type="match status" value="1"/>
</dbReference>
<reference evidence="3 4" key="1">
    <citation type="submission" date="2019-07" db="EMBL/GenBank/DDBJ databases">
        <title>Whole genome shotgun sequence of Aneurinibacillus danicus NBRC 102444.</title>
        <authorList>
            <person name="Hosoyama A."/>
            <person name="Uohara A."/>
            <person name="Ohji S."/>
            <person name="Ichikawa N."/>
        </authorList>
    </citation>
    <scope>NUCLEOTIDE SEQUENCE [LARGE SCALE GENOMIC DNA]</scope>
    <source>
        <strain evidence="3 4">NBRC 102444</strain>
    </source>
</reference>
<dbReference type="Gene3D" id="1.10.1660.10">
    <property type="match status" value="1"/>
</dbReference>
<evidence type="ECO:0000313" key="4">
    <source>
        <dbReference type="Proteomes" id="UP000321157"/>
    </source>
</evidence>
<evidence type="ECO:0000256" key="1">
    <source>
        <dbReference type="ARBA" id="ARBA00023125"/>
    </source>
</evidence>
<dbReference type="PANTHER" id="PTHR30204:SF95">
    <property type="entry name" value="HTH-TYPE TRANSCRIPTIONAL REGULATOR CUER"/>
    <property type="match status" value="1"/>
</dbReference>
<organism evidence="3 4">
    <name type="scientific">Aneurinibacillus danicus</name>
    <dbReference type="NCBI Taxonomy" id="267746"/>
    <lineage>
        <taxon>Bacteria</taxon>
        <taxon>Bacillati</taxon>
        <taxon>Bacillota</taxon>
        <taxon>Bacilli</taxon>
        <taxon>Bacillales</taxon>
        <taxon>Paenibacillaceae</taxon>
        <taxon>Aneurinibacillus group</taxon>
        <taxon>Aneurinibacillus</taxon>
    </lineage>
</organism>
<dbReference type="Pfam" id="PF13411">
    <property type="entry name" value="MerR_1"/>
    <property type="match status" value="1"/>
</dbReference>
<gene>
    <name evidence="3" type="ORF">ADA01nite_03970</name>
</gene>
<keyword evidence="4" id="KW-1185">Reference proteome</keyword>